<accession>A0A316FVT9</accession>
<reference evidence="6 7" key="1">
    <citation type="submission" date="2018-05" db="EMBL/GenBank/DDBJ databases">
        <title>Genomic Encyclopedia of Type Strains, Phase IV (KMG-IV): sequencing the most valuable type-strain genomes for metagenomic binning, comparative biology and taxonomic classification.</title>
        <authorList>
            <person name="Goeker M."/>
        </authorList>
    </citation>
    <scope>NUCLEOTIDE SEQUENCE [LARGE SCALE GENOMIC DNA]</scope>
    <source>
        <strain evidence="6 7">DSM 25350</strain>
    </source>
</reference>
<proteinExistence type="predicted"/>
<dbReference type="InterPro" id="IPR036942">
    <property type="entry name" value="Beta-barrel_TonB_sf"/>
</dbReference>
<comment type="subcellular location">
    <subcellularLocation>
        <location evidence="1">Cell outer membrane</location>
    </subcellularLocation>
</comment>
<evidence type="ECO:0000313" key="7">
    <source>
        <dbReference type="Proteomes" id="UP000245790"/>
    </source>
</evidence>
<dbReference type="GO" id="GO:0009279">
    <property type="term" value="C:cell outer membrane"/>
    <property type="evidence" value="ECO:0007669"/>
    <property type="project" value="UniProtKB-SubCell"/>
</dbReference>
<dbReference type="PANTHER" id="PTHR40980">
    <property type="entry name" value="PLUG DOMAIN-CONTAINING PROTEIN"/>
    <property type="match status" value="1"/>
</dbReference>
<organism evidence="6 7">
    <name type="scientific">Pleionea mediterranea</name>
    <dbReference type="NCBI Taxonomy" id="523701"/>
    <lineage>
        <taxon>Bacteria</taxon>
        <taxon>Pseudomonadati</taxon>
        <taxon>Pseudomonadota</taxon>
        <taxon>Gammaproteobacteria</taxon>
        <taxon>Oceanospirillales</taxon>
        <taxon>Pleioneaceae</taxon>
        <taxon>Pleionea</taxon>
    </lineage>
</organism>
<evidence type="ECO:0000313" key="6">
    <source>
        <dbReference type="EMBL" id="PWK51720.1"/>
    </source>
</evidence>
<evidence type="ECO:0000256" key="4">
    <source>
        <dbReference type="SAM" id="SignalP"/>
    </source>
</evidence>
<dbReference type="Gene3D" id="2.170.130.10">
    <property type="entry name" value="TonB-dependent receptor, plug domain"/>
    <property type="match status" value="1"/>
</dbReference>
<protein>
    <submittedName>
        <fullName evidence="6">TonB-dependent receptor-like protein</fullName>
    </submittedName>
</protein>
<dbReference type="InterPro" id="IPR012910">
    <property type="entry name" value="Plug_dom"/>
</dbReference>
<feature type="signal peptide" evidence="4">
    <location>
        <begin position="1"/>
        <end position="28"/>
    </location>
</feature>
<dbReference type="Gene3D" id="2.40.170.20">
    <property type="entry name" value="TonB-dependent receptor, beta-barrel domain"/>
    <property type="match status" value="1"/>
</dbReference>
<dbReference type="RefSeq" id="WP_109763117.1">
    <property type="nucleotide sequence ID" value="NZ_QGGU01000005.1"/>
</dbReference>
<keyword evidence="2" id="KW-0472">Membrane</keyword>
<feature type="domain" description="TonB-dependent receptor plug" evidence="5">
    <location>
        <begin position="67"/>
        <end position="148"/>
    </location>
</feature>
<keyword evidence="4" id="KW-0732">Signal</keyword>
<dbReference type="Pfam" id="PF07715">
    <property type="entry name" value="Plug"/>
    <property type="match status" value="1"/>
</dbReference>
<evidence type="ECO:0000256" key="1">
    <source>
        <dbReference type="ARBA" id="ARBA00004442"/>
    </source>
</evidence>
<comment type="caution">
    <text evidence="6">The sequence shown here is derived from an EMBL/GenBank/DDBJ whole genome shotgun (WGS) entry which is preliminary data.</text>
</comment>
<dbReference type="EMBL" id="QGGU01000005">
    <property type="protein sequence ID" value="PWK51720.1"/>
    <property type="molecule type" value="Genomic_DNA"/>
</dbReference>
<keyword evidence="6" id="KW-0675">Receptor</keyword>
<dbReference type="OrthoDB" id="9768470at2"/>
<dbReference type="SUPFAM" id="SSF56935">
    <property type="entry name" value="Porins"/>
    <property type="match status" value="1"/>
</dbReference>
<sequence>MLVNKTNAIYRAVCLALLGGSVSASVNAAEQEQAKNEALEEVVVEGSRLQGTAQAVLEERKAQAFVADIMGSEQISRTGDSDAASALRRVTGLTLVDGKFIYVRGLGERYSSTQLNGMNVPSPDPTRSVMPLDLFPASIIESLNVQKSFSPDMPAHFGGGNVNIRTKSIPQESVFKLKLEGGLNSNKSSSPWYEGGSSSRDAFGTDDGTRALPAALRSRLNGEGIDGLAADEASELFGRFNRNINADYQSVDPNYGLGLTLGNSFDVGNESRFGFLATTAYKNKWYVTNERNVNNLAKSGGDIRINEFADGHSTEHKVSVSSMINFGFEYGYNHKLEFNNIYLRDTKDRIRDRQFESTNTINEPEEERRKVDILYEERELYSQQLKGMHTFNEFNNLGVDWYYSDNRSMREAPGGFEATYRVDLIDTGSGIRREEQIARDTNVVYGWQTLRDDGESYGFNLSLPFSGSNYAMTLKAGGDFYSKERRAEAITVELETFSIPNQFLQGSNYGQIFSDATLNDAAFDIDFEDATANGDKYAAATLLDAAYVMADYEMGRHWRFTGGFRWEDFRQLSIPFQKHSNFFAVENEEIADLVFEEDDLFASLAATYVVDDETQWRFNYSQTAIRPDLRDISTTFYIDPLTEFLVRGSTSLESSSIDNFDVRWEWYMPTGENLSVAFFLKDIDKPIEQIELPSATEGAPQLLTANAKSGELIGVEVEFLKDLSFLGDDYANFFVNGNFTFSDSEVDIGLDDAGDSLFEQQLAEALNTQQSVTEVITNNKRRLIGHSEWVVNLQLGWDSLDNNHSATLVYNVFGPRIIIPGVNGFSDGEEKSFNSLDMVYTWYATYDSTVKVRLKNILDEEKEIEQEGVTILRENPGTEFNISFTTNF</sequence>
<keyword evidence="7" id="KW-1185">Reference proteome</keyword>
<evidence type="ECO:0000259" key="5">
    <source>
        <dbReference type="Pfam" id="PF07715"/>
    </source>
</evidence>
<name>A0A316FVT9_9GAMM</name>
<dbReference type="PANTHER" id="PTHR40980:SF5">
    <property type="entry name" value="TONB-DEPENDENT RECEPTOR"/>
    <property type="match status" value="1"/>
</dbReference>
<dbReference type="Proteomes" id="UP000245790">
    <property type="component" value="Unassembled WGS sequence"/>
</dbReference>
<keyword evidence="3" id="KW-0998">Cell outer membrane</keyword>
<evidence type="ECO:0000256" key="2">
    <source>
        <dbReference type="ARBA" id="ARBA00023136"/>
    </source>
</evidence>
<dbReference type="InterPro" id="IPR037066">
    <property type="entry name" value="Plug_dom_sf"/>
</dbReference>
<evidence type="ECO:0000256" key="3">
    <source>
        <dbReference type="ARBA" id="ARBA00023237"/>
    </source>
</evidence>
<gene>
    <name evidence="6" type="ORF">C8D97_10535</name>
</gene>
<dbReference type="AlphaFoldDB" id="A0A316FVT9"/>
<feature type="chain" id="PRO_5016292533" evidence="4">
    <location>
        <begin position="29"/>
        <end position="888"/>
    </location>
</feature>